<dbReference type="PANTHER" id="PTHR30055">
    <property type="entry name" value="HTH-TYPE TRANSCRIPTIONAL REGULATOR RUTR"/>
    <property type="match status" value="1"/>
</dbReference>
<keyword evidence="8" id="KW-1185">Reference proteome</keyword>
<dbReference type="Pfam" id="PF00440">
    <property type="entry name" value="TetR_N"/>
    <property type="match status" value="1"/>
</dbReference>
<name>A0ABW8BYG7_9ACTN</name>
<evidence type="ECO:0000256" key="2">
    <source>
        <dbReference type="ARBA" id="ARBA00023125"/>
    </source>
</evidence>
<comment type="caution">
    <text evidence="7">The sequence shown here is derived from an EMBL/GenBank/DDBJ whole genome shotgun (WGS) entry which is preliminary data.</text>
</comment>
<protein>
    <submittedName>
        <fullName evidence="7">TetR/AcrR family transcriptional regulator</fullName>
    </submittedName>
</protein>
<accession>A0ABW8BYG7</accession>
<reference evidence="7 8" key="1">
    <citation type="submission" date="2024-10" db="EMBL/GenBank/DDBJ databases">
        <title>The Natural Products Discovery Center: Release of the First 8490 Sequenced Strains for Exploring Actinobacteria Biosynthetic Diversity.</title>
        <authorList>
            <person name="Kalkreuter E."/>
            <person name="Kautsar S.A."/>
            <person name="Yang D."/>
            <person name="Bader C.D."/>
            <person name="Teijaro C.N."/>
            <person name="Fluegel L."/>
            <person name="Davis C.M."/>
            <person name="Simpson J.R."/>
            <person name="Lauterbach L."/>
            <person name="Steele A.D."/>
            <person name="Gui C."/>
            <person name="Meng S."/>
            <person name="Li G."/>
            <person name="Viehrig K."/>
            <person name="Ye F."/>
            <person name="Su P."/>
            <person name="Kiefer A.F."/>
            <person name="Nichols A."/>
            <person name="Cepeda A.J."/>
            <person name="Yan W."/>
            <person name="Fan B."/>
            <person name="Jiang Y."/>
            <person name="Adhikari A."/>
            <person name="Zheng C.-J."/>
            <person name="Schuster L."/>
            <person name="Cowan T.M."/>
            <person name="Smanski M.J."/>
            <person name="Chevrette M.G."/>
            <person name="De Carvalho L.P.S."/>
            <person name="Shen B."/>
        </authorList>
    </citation>
    <scope>NUCLEOTIDE SEQUENCE [LARGE SCALE GENOMIC DNA]</scope>
    <source>
        <strain evidence="7 8">NPDC053399</strain>
    </source>
</reference>
<dbReference type="InterPro" id="IPR001647">
    <property type="entry name" value="HTH_TetR"/>
</dbReference>
<evidence type="ECO:0000256" key="3">
    <source>
        <dbReference type="ARBA" id="ARBA00023163"/>
    </source>
</evidence>
<organism evidence="7 8">
    <name type="scientific">Streptomyces fildesensis</name>
    <dbReference type="NCBI Taxonomy" id="375757"/>
    <lineage>
        <taxon>Bacteria</taxon>
        <taxon>Bacillati</taxon>
        <taxon>Actinomycetota</taxon>
        <taxon>Actinomycetes</taxon>
        <taxon>Kitasatosporales</taxon>
        <taxon>Streptomycetaceae</taxon>
        <taxon>Streptomyces</taxon>
    </lineage>
</organism>
<dbReference type="Gene3D" id="1.10.10.60">
    <property type="entry name" value="Homeodomain-like"/>
    <property type="match status" value="1"/>
</dbReference>
<evidence type="ECO:0000259" key="6">
    <source>
        <dbReference type="PROSITE" id="PS50977"/>
    </source>
</evidence>
<sequence length="224" mass="24756">MDDGTARDGEQRAEGLRERKKRQTRQYISDVATGLFLKRGFDEVTIAEIADAADVSVNTVYNYFPDKADLFFDRHDAVVERLSGIVRGRRPGESAAGAVVRALRDELVMVSPSLGLIPGYAGFMRICHSSPTLMAKVWRMQNLAQDHLTRTLERETGADRGDLMPELVAGQIAWLQNTVMRGIGRAMADGGEPNEVSRAVLVKLDAMEALLSDEILNYATKDTE</sequence>
<feature type="compositionally biased region" description="Basic and acidic residues" evidence="5">
    <location>
        <begin position="1"/>
        <end position="17"/>
    </location>
</feature>
<gene>
    <name evidence="7" type="ORF">ACIGXA_01660</name>
</gene>
<keyword evidence="3" id="KW-0804">Transcription</keyword>
<dbReference type="PRINTS" id="PR00455">
    <property type="entry name" value="HTHTETR"/>
</dbReference>
<evidence type="ECO:0000313" key="7">
    <source>
        <dbReference type="EMBL" id="MFI9099202.1"/>
    </source>
</evidence>
<dbReference type="InterPro" id="IPR009057">
    <property type="entry name" value="Homeodomain-like_sf"/>
</dbReference>
<evidence type="ECO:0000256" key="1">
    <source>
        <dbReference type="ARBA" id="ARBA00023015"/>
    </source>
</evidence>
<dbReference type="PROSITE" id="PS50977">
    <property type="entry name" value="HTH_TETR_2"/>
    <property type="match status" value="1"/>
</dbReference>
<evidence type="ECO:0000256" key="4">
    <source>
        <dbReference type="PROSITE-ProRule" id="PRU00335"/>
    </source>
</evidence>
<evidence type="ECO:0000256" key="5">
    <source>
        <dbReference type="SAM" id="MobiDB-lite"/>
    </source>
</evidence>
<keyword evidence="1" id="KW-0805">Transcription regulation</keyword>
<dbReference type="Gene3D" id="1.10.357.10">
    <property type="entry name" value="Tetracycline Repressor, domain 2"/>
    <property type="match status" value="1"/>
</dbReference>
<dbReference type="PANTHER" id="PTHR30055:SF234">
    <property type="entry name" value="HTH-TYPE TRANSCRIPTIONAL REGULATOR BETI"/>
    <property type="match status" value="1"/>
</dbReference>
<feature type="DNA-binding region" description="H-T-H motif" evidence="4">
    <location>
        <begin position="45"/>
        <end position="64"/>
    </location>
</feature>
<feature type="domain" description="HTH tetR-type" evidence="6">
    <location>
        <begin position="22"/>
        <end position="82"/>
    </location>
</feature>
<dbReference type="Proteomes" id="UP001614394">
    <property type="component" value="Unassembled WGS sequence"/>
</dbReference>
<dbReference type="EMBL" id="JBITYG010000001">
    <property type="protein sequence ID" value="MFI9099202.1"/>
    <property type="molecule type" value="Genomic_DNA"/>
</dbReference>
<keyword evidence="2 4" id="KW-0238">DNA-binding</keyword>
<evidence type="ECO:0000313" key="8">
    <source>
        <dbReference type="Proteomes" id="UP001614394"/>
    </source>
</evidence>
<dbReference type="RefSeq" id="WP_399643471.1">
    <property type="nucleotide sequence ID" value="NZ_JBITYG010000001.1"/>
</dbReference>
<feature type="region of interest" description="Disordered" evidence="5">
    <location>
        <begin position="1"/>
        <end position="21"/>
    </location>
</feature>
<dbReference type="SUPFAM" id="SSF46689">
    <property type="entry name" value="Homeodomain-like"/>
    <property type="match status" value="1"/>
</dbReference>
<proteinExistence type="predicted"/>
<dbReference type="InterPro" id="IPR050109">
    <property type="entry name" value="HTH-type_TetR-like_transc_reg"/>
</dbReference>